<dbReference type="Pfam" id="PF00168">
    <property type="entry name" value="C2"/>
    <property type="match status" value="1"/>
</dbReference>
<dbReference type="PROSITE" id="PS50004">
    <property type="entry name" value="C2"/>
    <property type="match status" value="1"/>
</dbReference>
<feature type="non-terminal residue" evidence="3">
    <location>
        <position position="708"/>
    </location>
</feature>
<keyword evidence="1" id="KW-1133">Transmembrane helix</keyword>
<gene>
    <name evidence="3" type="primary">rihB</name>
    <name evidence="3" type="ORF">SNEC2469_LOCUS2029</name>
</gene>
<dbReference type="OrthoDB" id="430065at2759"/>
<accession>A0A812JSM8</accession>
<dbReference type="InterPro" id="IPR000008">
    <property type="entry name" value="C2_dom"/>
</dbReference>
<feature type="transmembrane region" description="Helical" evidence="1">
    <location>
        <begin position="658"/>
        <end position="677"/>
    </location>
</feature>
<dbReference type="CDD" id="cd00030">
    <property type="entry name" value="C2"/>
    <property type="match status" value="1"/>
</dbReference>
<dbReference type="EMBL" id="CAJNJA010006376">
    <property type="protein sequence ID" value="CAE7209487.1"/>
    <property type="molecule type" value="Genomic_DNA"/>
</dbReference>
<name>A0A812JSM8_9DINO</name>
<dbReference type="SUPFAM" id="SSF49562">
    <property type="entry name" value="C2 domain (Calcium/lipid-binding domain, CaLB)"/>
    <property type="match status" value="1"/>
</dbReference>
<proteinExistence type="predicted"/>
<dbReference type="AlphaFoldDB" id="A0A812JSM8"/>
<evidence type="ECO:0000256" key="1">
    <source>
        <dbReference type="SAM" id="Phobius"/>
    </source>
</evidence>
<reference evidence="3" key="1">
    <citation type="submission" date="2021-02" db="EMBL/GenBank/DDBJ databases">
        <authorList>
            <person name="Dougan E. K."/>
            <person name="Rhodes N."/>
            <person name="Thang M."/>
            <person name="Chan C."/>
        </authorList>
    </citation>
    <scope>NUCLEOTIDE SEQUENCE</scope>
</reference>
<dbReference type="Gene3D" id="2.60.40.150">
    <property type="entry name" value="C2 domain"/>
    <property type="match status" value="1"/>
</dbReference>
<organism evidence="3 4">
    <name type="scientific">Symbiodinium necroappetens</name>
    <dbReference type="NCBI Taxonomy" id="1628268"/>
    <lineage>
        <taxon>Eukaryota</taxon>
        <taxon>Sar</taxon>
        <taxon>Alveolata</taxon>
        <taxon>Dinophyceae</taxon>
        <taxon>Suessiales</taxon>
        <taxon>Symbiodiniaceae</taxon>
        <taxon>Symbiodinium</taxon>
    </lineage>
</organism>
<keyword evidence="1" id="KW-0472">Membrane</keyword>
<dbReference type="SMART" id="SM00239">
    <property type="entry name" value="C2"/>
    <property type="match status" value="1"/>
</dbReference>
<evidence type="ECO:0000313" key="3">
    <source>
        <dbReference type="EMBL" id="CAE7209487.1"/>
    </source>
</evidence>
<feature type="domain" description="C2" evidence="2">
    <location>
        <begin position="86"/>
        <end position="206"/>
    </location>
</feature>
<keyword evidence="4" id="KW-1185">Reference proteome</keyword>
<evidence type="ECO:0000259" key="2">
    <source>
        <dbReference type="PROSITE" id="PS50004"/>
    </source>
</evidence>
<dbReference type="InterPro" id="IPR035892">
    <property type="entry name" value="C2_domain_sf"/>
</dbReference>
<feature type="transmembrane region" description="Helical" evidence="1">
    <location>
        <begin position="373"/>
        <end position="391"/>
    </location>
</feature>
<feature type="transmembrane region" description="Helical" evidence="1">
    <location>
        <begin position="627"/>
        <end position="646"/>
    </location>
</feature>
<feature type="transmembrane region" description="Helical" evidence="1">
    <location>
        <begin position="411"/>
        <end position="430"/>
    </location>
</feature>
<keyword evidence="1" id="KW-0812">Transmembrane</keyword>
<sequence>MGCISCIMRRRAKKDDKESRTPTVSELEHLLRDHDMEVGRRQKKSVLVEAAHKILASSGNNDVQRIIDKIANGEDFVFNHWRCLETPDRAYYTLGPFAQLELEMVEARRLIPAVSGIIQKHFGDEPDAFVRVYVDDCLHYAGRCIYNNRRPKWEDFQIFDIVADRSIVRVHVYDSDSKDNSAVEPLGFVEFCIADLPFEKEIDGWFELKFAQNLQGINLDRYAQHCAQREEDFKFDLRELTAMQQELLEDSDSENDDDAIIPDNAAYMKTKGHVPASTAARLMKRVRKGVSLVTSKFAKKARSFQEDDSIQYNAGEIRLRLKLVRTVPEGIDAFARALSPSYFTYDTFVQEENLPQLDLQELMDDAMDIKLTLFDDIIFAVMAFCYYIFAWRSFLLSGLLLSAGLCCAKNAVLGTAALNLWTGLVLVIMASKTWRDEMTTNGLNAPLDQRGLELVAAWNETSEMHAFLVRLVQSRNGQIVSMQDLVHFAGTITVGRGELEITFKELKSAMQDLWFVDFPKQTDLKKGSLVRVQERQKGTVIAISSDEKVTVQIDVEDQDDDIGMGVYAMEDVTVRMAPPPIPKMLVPRSMQGLAATLQFQVNSVRDDLMALARQLQAFMRWHMPVKMLIVVCFVFARGFLACYGYIHESSFCYAVEEYICHVRNSVLCVVMVILFFCRARGVRVVRGLFQIAVSRFRRRLAPDCWQFF</sequence>
<evidence type="ECO:0000313" key="4">
    <source>
        <dbReference type="Proteomes" id="UP000601435"/>
    </source>
</evidence>
<comment type="caution">
    <text evidence="3">The sequence shown here is derived from an EMBL/GenBank/DDBJ whole genome shotgun (WGS) entry which is preliminary data.</text>
</comment>
<dbReference type="Proteomes" id="UP000601435">
    <property type="component" value="Unassembled WGS sequence"/>
</dbReference>
<protein>
    <submittedName>
        <fullName evidence="3">RihB protein</fullName>
    </submittedName>
</protein>